<evidence type="ECO:0000313" key="11">
    <source>
        <dbReference type="Proteomes" id="UP000054304"/>
    </source>
</evidence>
<dbReference type="Pfam" id="PF00172">
    <property type="entry name" value="Zn_clus"/>
    <property type="match status" value="1"/>
</dbReference>
<dbReference type="STRING" id="1245769.A0A0C7NDB6"/>
<dbReference type="Proteomes" id="UP000054304">
    <property type="component" value="Unassembled WGS sequence"/>
</dbReference>
<evidence type="ECO:0000256" key="8">
    <source>
        <dbReference type="SAM" id="MobiDB-lite"/>
    </source>
</evidence>
<gene>
    <name evidence="10" type="ORF">LALA0_S08e06744g</name>
</gene>
<keyword evidence="7" id="KW-0539">Nucleus</keyword>
<name>A0A0C7NDB6_9SACH</name>
<comment type="subcellular location">
    <subcellularLocation>
        <location evidence="1">Nucleus</location>
    </subcellularLocation>
</comment>
<feature type="region of interest" description="Disordered" evidence="8">
    <location>
        <begin position="1"/>
        <end position="30"/>
    </location>
</feature>
<protein>
    <submittedName>
        <fullName evidence="10">LALA0S08e06744g1_1</fullName>
    </submittedName>
</protein>
<evidence type="ECO:0000313" key="10">
    <source>
        <dbReference type="EMBL" id="CEP63618.1"/>
    </source>
</evidence>
<keyword evidence="2" id="KW-0479">Metal-binding</keyword>
<evidence type="ECO:0000256" key="7">
    <source>
        <dbReference type="ARBA" id="ARBA00023242"/>
    </source>
</evidence>
<dbReference type="GO" id="GO:0005634">
    <property type="term" value="C:nucleus"/>
    <property type="evidence" value="ECO:0007669"/>
    <property type="project" value="UniProtKB-SubCell"/>
</dbReference>
<evidence type="ECO:0000256" key="5">
    <source>
        <dbReference type="ARBA" id="ARBA00023125"/>
    </source>
</evidence>
<dbReference type="GeneID" id="34687134"/>
<dbReference type="InterPro" id="IPR001138">
    <property type="entry name" value="Zn2Cys6_DnaBD"/>
</dbReference>
<dbReference type="SMART" id="SM00066">
    <property type="entry name" value="GAL4"/>
    <property type="match status" value="1"/>
</dbReference>
<dbReference type="PROSITE" id="PS50048">
    <property type="entry name" value="ZN2_CY6_FUNGAL_2"/>
    <property type="match status" value="1"/>
</dbReference>
<dbReference type="InterPro" id="IPR052202">
    <property type="entry name" value="Yeast_MetPath_Reg"/>
</dbReference>
<evidence type="ECO:0000256" key="6">
    <source>
        <dbReference type="ARBA" id="ARBA00023163"/>
    </source>
</evidence>
<evidence type="ECO:0000256" key="1">
    <source>
        <dbReference type="ARBA" id="ARBA00004123"/>
    </source>
</evidence>
<dbReference type="OrthoDB" id="4151048at2759"/>
<dbReference type="PROSITE" id="PS00463">
    <property type="entry name" value="ZN2_CY6_FUNGAL_1"/>
    <property type="match status" value="1"/>
</dbReference>
<dbReference type="PANTHER" id="PTHR47782:SF10">
    <property type="entry name" value="PROTEIN SIP4"/>
    <property type="match status" value="1"/>
</dbReference>
<evidence type="ECO:0000256" key="2">
    <source>
        <dbReference type="ARBA" id="ARBA00022723"/>
    </source>
</evidence>
<reference evidence="10 11" key="1">
    <citation type="submission" date="2014-12" db="EMBL/GenBank/DDBJ databases">
        <authorList>
            <person name="Neuveglise Cecile"/>
        </authorList>
    </citation>
    <scope>NUCLEOTIDE SEQUENCE [LARGE SCALE GENOMIC DNA]</scope>
    <source>
        <strain evidence="10 11">CBS 12615</strain>
    </source>
</reference>
<organism evidence="10 11">
    <name type="scientific">Lachancea lanzarotensis</name>
    <dbReference type="NCBI Taxonomy" id="1245769"/>
    <lineage>
        <taxon>Eukaryota</taxon>
        <taxon>Fungi</taxon>
        <taxon>Dikarya</taxon>
        <taxon>Ascomycota</taxon>
        <taxon>Saccharomycotina</taxon>
        <taxon>Saccharomycetes</taxon>
        <taxon>Saccharomycetales</taxon>
        <taxon>Saccharomycetaceae</taxon>
        <taxon>Lachancea</taxon>
    </lineage>
</organism>
<evidence type="ECO:0000256" key="4">
    <source>
        <dbReference type="ARBA" id="ARBA00023015"/>
    </source>
</evidence>
<dbReference type="GO" id="GO:0045944">
    <property type="term" value="P:positive regulation of transcription by RNA polymerase II"/>
    <property type="evidence" value="ECO:0007669"/>
    <property type="project" value="TreeGrafter"/>
</dbReference>
<sequence length="863" mass="97556">MQEMSSESGAVYGPVGTATQTASKRKYGSPAIRKDTQLLLSKNSRLSQACDRCRMKKIKCDGATPSCAACTKVGFQCRHSDTLSRRGTPKNYTEALEKEVVRLQQLVAETKTKPTLKIINEEPTRCSPKSPPIKDSRPNAFLELPFINDTFHQYENRIMGDGQFMGHATWDVLANSTSDLSIDVLPDEDDWLSRYLIQQFQLSHDLIPTVLLSKYHNDAILCGKQIRRCTAHFLETSMALVPVLNSSSWANELARVPHSKSVHPTVLLANILICQWKWSCFSDDALFTASKIVCLNSSQPLHRLQCLLLAAFYFMGTPSAALLTKTSTAPFASQLLKLAYGEMTNMGLYVNSHRLNPVHSSANLNHTERLTTFWCFQFLDSWWTLIQGVPKTNFTSDEFSPPKLSALNNPKLKPFELLLDFIFGCLDGCNLLKAISRGGSSHMVYLLETFRKRMVHFNLYHDLNEDDLPNLFDSVTKLDQPLATEIQLTLFYLVVSLLAHIQSFDAALAKKVTFQPQQDNMEPSVPVNNSDCRERSFRILATQRENAYEILTLYYFVMVDSSDSKPVAPSQLKPLHFLPCDNLGVIKLCLQTLAAWASSKLAKGSPDYDTIFQRCQRTVDAWCSIWYLDEPGDELLTRLQKIFQFNLQTPLQKKNQRFDKLLYLHSVKLQNRRILKQNQFSDTASKTQLEDPFNSLYGMDGITMQVPTSETISALFNPIAMQEEDEGYAEDDDEDDEPFLEIPISKRRQPYLKHDTVPNPEFEHSRSSSLFDNRQSAPISKRFSIDGNGQQTDVNVLRKKDDSLKSRMGLGDKWPSEHYLLVQELQKPSPAVGTPRSLADLLCPSTEVVIPAQANKSSQVPIN</sequence>
<keyword evidence="5" id="KW-0238">DNA-binding</keyword>
<dbReference type="GO" id="GO:0043565">
    <property type="term" value="F:sequence-specific DNA binding"/>
    <property type="evidence" value="ECO:0007669"/>
    <property type="project" value="TreeGrafter"/>
</dbReference>
<evidence type="ECO:0000259" key="9">
    <source>
        <dbReference type="PROSITE" id="PS50048"/>
    </source>
</evidence>
<keyword evidence="3" id="KW-0862">Zinc</keyword>
<dbReference type="GO" id="GO:0008270">
    <property type="term" value="F:zinc ion binding"/>
    <property type="evidence" value="ECO:0007669"/>
    <property type="project" value="InterPro"/>
</dbReference>
<dbReference type="Gene3D" id="4.10.240.10">
    <property type="entry name" value="Zn(2)-C6 fungal-type DNA-binding domain"/>
    <property type="match status" value="1"/>
</dbReference>
<keyword evidence="11" id="KW-1185">Reference proteome</keyword>
<dbReference type="CDD" id="cd00067">
    <property type="entry name" value="GAL4"/>
    <property type="match status" value="1"/>
</dbReference>
<dbReference type="InterPro" id="IPR036864">
    <property type="entry name" value="Zn2-C6_fun-type_DNA-bd_sf"/>
</dbReference>
<feature type="domain" description="Zn(2)-C6 fungal-type" evidence="9">
    <location>
        <begin position="49"/>
        <end position="79"/>
    </location>
</feature>
<keyword evidence="6" id="KW-0804">Transcription</keyword>
<evidence type="ECO:0000256" key="3">
    <source>
        <dbReference type="ARBA" id="ARBA00022833"/>
    </source>
</evidence>
<dbReference type="PANTHER" id="PTHR47782">
    <property type="entry name" value="ZN(II)2CYS6 TRANSCRIPTION FACTOR (EUROFUNG)-RELATED"/>
    <property type="match status" value="1"/>
</dbReference>
<dbReference type="AlphaFoldDB" id="A0A0C7NDB6"/>
<dbReference type="EMBL" id="LN736367">
    <property type="protein sequence ID" value="CEP63618.1"/>
    <property type="molecule type" value="Genomic_DNA"/>
</dbReference>
<dbReference type="HOGENOM" id="CLU_011307_0_0_1"/>
<keyword evidence="4" id="KW-0805">Transcription regulation</keyword>
<dbReference type="CDD" id="cd12148">
    <property type="entry name" value="fungal_TF_MHR"/>
    <property type="match status" value="1"/>
</dbReference>
<dbReference type="SUPFAM" id="SSF57701">
    <property type="entry name" value="Zn2/Cys6 DNA-binding domain"/>
    <property type="match status" value="1"/>
</dbReference>
<accession>A0A0C7NDB6</accession>
<proteinExistence type="predicted"/>
<dbReference type="RefSeq" id="XP_022629831.1">
    <property type="nucleotide sequence ID" value="XM_022771230.1"/>
</dbReference>
<dbReference type="GO" id="GO:0000981">
    <property type="term" value="F:DNA-binding transcription factor activity, RNA polymerase II-specific"/>
    <property type="evidence" value="ECO:0007669"/>
    <property type="project" value="InterPro"/>
</dbReference>